<evidence type="ECO:0000313" key="3">
    <source>
        <dbReference type="Proteomes" id="UP000005387"/>
    </source>
</evidence>
<dbReference type="SUPFAM" id="SSF56801">
    <property type="entry name" value="Acetyl-CoA synthetase-like"/>
    <property type="match status" value="1"/>
</dbReference>
<reference evidence="2 3" key="1">
    <citation type="submission" date="2010-07" db="EMBL/GenBank/DDBJ databases">
        <title>The draft genome of Paenibacillus curdlanolyticus YK9.</title>
        <authorList>
            <consortium name="US DOE Joint Genome Institute (JGI-PGF)"/>
            <person name="Lucas S."/>
            <person name="Copeland A."/>
            <person name="Lapidus A."/>
            <person name="Cheng J.-F."/>
            <person name="Bruce D."/>
            <person name="Goodwin L."/>
            <person name="Pitluck S."/>
            <person name="Land M.L."/>
            <person name="Hauser L."/>
            <person name="Chang Y.-J."/>
            <person name="Jeffries C."/>
            <person name="Anderson I.J."/>
            <person name="Johnson E."/>
            <person name="Loganathan U."/>
            <person name="Mulhopadhyay B."/>
            <person name="Kyrpides N."/>
            <person name="Woyke T.J."/>
        </authorList>
    </citation>
    <scope>NUCLEOTIDE SEQUENCE [LARGE SCALE GENOMIC DNA]</scope>
    <source>
        <strain evidence="2 3">YK9</strain>
    </source>
</reference>
<dbReference type="InterPro" id="IPR053158">
    <property type="entry name" value="CapK_Type1_Caps_Biosynth"/>
</dbReference>
<dbReference type="eggNOG" id="COG1541">
    <property type="taxonomic scope" value="Bacteria"/>
</dbReference>
<dbReference type="PANTHER" id="PTHR36932:SF1">
    <property type="entry name" value="CAPSULAR POLYSACCHARIDE BIOSYNTHESIS PROTEIN"/>
    <property type="match status" value="1"/>
</dbReference>
<evidence type="ECO:0000313" key="2">
    <source>
        <dbReference type="EMBL" id="EFM12162.1"/>
    </source>
</evidence>
<evidence type="ECO:0000259" key="1">
    <source>
        <dbReference type="Pfam" id="PF00501"/>
    </source>
</evidence>
<dbReference type="PANTHER" id="PTHR36932">
    <property type="entry name" value="CAPSULAR POLYSACCHARIDE BIOSYNTHESIS PROTEIN"/>
    <property type="match status" value="1"/>
</dbReference>
<keyword evidence="3" id="KW-1185">Reference proteome</keyword>
<dbReference type="InterPro" id="IPR042099">
    <property type="entry name" value="ANL_N_sf"/>
</dbReference>
<dbReference type="OrthoDB" id="580775at2"/>
<dbReference type="RefSeq" id="WP_006036857.1">
    <property type="nucleotide sequence ID" value="NZ_AEDD01000002.1"/>
</dbReference>
<dbReference type="EMBL" id="AEDD01000002">
    <property type="protein sequence ID" value="EFM12162.1"/>
    <property type="molecule type" value="Genomic_DNA"/>
</dbReference>
<name>E0I5C0_9BACL</name>
<protein>
    <submittedName>
        <fullName evidence="2">Coenzyme F390 synthetase-like protein</fullName>
    </submittedName>
</protein>
<dbReference type="Proteomes" id="UP000005387">
    <property type="component" value="Unassembled WGS sequence"/>
</dbReference>
<proteinExistence type="predicted"/>
<feature type="domain" description="AMP-dependent synthetase/ligase" evidence="1">
    <location>
        <begin position="126"/>
        <end position="239"/>
    </location>
</feature>
<gene>
    <name evidence="2" type="ORF">PaecuDRAFT_0842</name>
</gene>
<organism evidence="2 3">
    <name type="scientific">Paenibacillus curdlanolyticus YK9</name>
    <dbReference type="NCBI Taxonomy" id="717606"/>
    <lineage>
        <taxon>Bacteria</taxon>
        <taxon>Bacillati</taxon>
        <taxon>Bacillota</taxon>
        <taxon>Bacilli</taxon>
        <taxon>Bacillales</taxon>
        <taxon>Paenibacillaceae</taxon>
        <taxon>Paenibacillus</taxon>
    </lineage>
</organism>
<sequence>MISSPPSVEEKLQGLVQELVQHYPYYQALDRESLPFHELPLIDKRMINENREQFTRAMSEPTVESFTSGSTGIPFRCIKTVKEQAELSMAIQRQRLKWGLPMRYRSVLLGNSLYAEPRMVSSFAYQIERNAPHMIQGRCSALYLVACYMAEKGLNVPDSLRFVQNWGELIQPVQRQKIEEVFGVPLLDYYGMEELWLIAFTNKDKQLQINEQSVYMEVLDPLTGQPLPEGEAGDLVVTSFVMKSTPFVRYRTGDLGRLKRDAENNLILELLPFRGSQIILPDRSVSPSIFRYLDQFYKQLAEDSGMKQFQMVQETYTTFRLRIVADEVQDEVLHDAALKLETLLKQCLLTDQASIVIERVAAIPPHPVSGKFQPFVSMVS</sequence>
<dbReference type="STRING" id="717606.PaecuDRAFT_0842"/>
<accession>E0I5C0</accession>
<dbReference type="AlphaFoldDB" id="E0I5C0"/>
<dbReference type="InterPro" id="IPR000873">
    <property type="entry name" value="AMP-dep_synth/lig_dom"/>
</dbReference>
<dbReference type="Pfam" id="PF00501">
    <property type="entry name" value="AMP-binding"/>
    <property type="match status" value="1"/>
</dbReference>
<dbReference type="Gene3D" id="3.40.50.12780">
    <property type="entry name" value="N-terminal domain of ligase-like"/>
    <property type="match status" value="1"/>
</dbReference>